<dbReference type="Proteomes" id="UP000631300">
    <property type="component" value="Unassembled WGS sequence"/>
</dbReference>
<comment type="caution">
    <text evidence="2">The sequence shown here is derived from an EMBL/GenBank/DDBJ whole genome shotgun (WGS) entry which is preliminary data.</text>
</comment>
<keyword evidence="1" id="KW-0812">Transmembrane</keyword>
<gene>
    <name evidence="2" type="ORF">GCM10007391_07460</name>
</gene>
<accession>A0A918JF69</accession>
<dbReference type="AlphaFoldDB" id="A0A918JF69"/>
<evidence type="ECO:0008006" key="4">
    <source>
        <dbReference type="Google" id="ProtNLM"/>
    </source>
</evidence>
<feature type="transmembrane region" description="Helical" evidence="1">
    <location>
        <begin position="78"/>
        <end position="96"/>
    </location>
</feature>
<keyword evidence="1" id="KW-1133">Transmembrane helix</keyword>
<dbReference type="EMBL" id="BMXP01000001">
    <property type="protein sequence ID" value="GGW77057.1"/>
    <property type="molecule type" value="Genomic_DNA"/>
</dbReference>
<evidence type="ECO:0000313" key="2">
    <source>
        <dbReference type="EMBL" id="GGW77057.1"/>
    </source>
</evidence>
<keyword evidence="1" id="KW-0472">Membrane</keyword>
<name>A0A918JF69_9ALTE</name>
<proteinExistence type="predicted"/>
<feature type="transmembrane region" description="Helical" evidence="1">
    <location>
        <begin position="54"/>
        <end position="72"/>
    </location>
</feature>
<sequence>MALIDCPSCNKKTSDKAASCPHCGFGVSDATDEDIERKRQLKKFQKLQSIQNQSLIAVLMFVAGFGMMYWGGAQGSDLQYNLSILCSVVGFVWYIINRVRIVMVKRFSK</sequence>
<dbReference type="RefSeq" id="WP_189403728.1">
    <property type="nucleotide sequence ID" value="NZ_BMXP01000001.1"/>
</dbReference>
<evidence type="ECO:0000256" key="1">
    <source>
        <dbReference type="SAM" id="Phobius"/>
    </source>
</evidence>
<organism evidence="2 3">
    <name type="scientific">Alteromonas halophila</name>
    <dbReference type="NCBI Taxonomy" id="516698"/>
    <lineage>
        <taxon>Bacteria</taxon>
        <taxon>Pseudomonadati</taxon>
        <taxon>Pseudomonadota</taxon>
        <taxon>Gammaproteobacteria</taxon>
        <taxon>Alteromonadales</taxon>
        <taxon>Alteromonadaceae</taxon>
        <taxon>Alteromonas/Salinimonas group</taxon>
        <taxon>Alteromonas</taxon>
    </lineage>
</organism>
<reference evidence="2" key="2">
    <citation type="submission" date="2020-09" db="EMBL/GenBank/DDBJ databases">
        <authorList>
            <person name="Sun Q."/>
            <person name="Kim S."/>
        </authorList>
    </citation>
    <scope>NUCLEOTIDE SEQUENCE</scope>
    <source>
        <strain evidence="2">KCTC 22164</strain>
    </source>
</reference>
<evidence type="ECO:0000313" key="3">
    <source>
        <dbReference type="Proteomes" id="UP000631300"/>
    </source>
</evidence>
<keyword evidence="3" id="KW-1185">Reference proteome</keyword>
<reference evidence="2" key="1">
    <citation type="journal article" date="2014" name="Int. J. Syst. Evol. Microbiol.">
        <title>Complete genome sequence of Corynebacterium casei LMG S-19264T (=DSM 44701T), isolated from a smear-ripened cheese.</title>
        <authorList>
            <consortium name="US DOE Joint Genome Institute (JGI-PGF)"/>
            <person name="Walter F."/>
            <person name="Albersmeier A."/>
            <person name="Kalinowski J."/>
            <person name="Ruckert C."/>
        </authorList>
    </citation>
    <scope>NUCLEOTIDE SEQUENCE</scope>
    <source>
        <strain evidence="2">KCTC 22164</strain>
    </source>
</reference>
<protein>
    <recommendedName>
        <fullName evidence="4">Zinc ribbon domain-containing protein</fullName>
    </recommendedName>
</protein>